<evidence type="ECO:0000256" key="2">
    <source>
        <dbReference type="ARBA" id="ARBA00012493"/>
    </source>
</evidence>
<dbReference type="InterPro" id="IPR021891">
    <property type="entry name" value="Telomerase_RBD"/>
</dbReference>
<dbReference type="InterPro" id="IPR043502">
    <property type="entry name" value="DNA/RNA_pol_sf"/>
</dbReference>
<protein>
    <recommendedName>
        <fullName evidence="3 14">Telomerase reverse transcriptase</fullName>
        <ecNumber evidence="2 14">2.7.7.49</ecNumber>
    </recommendedName>
    <alternativeName>
        <fullName evidence="12 14">Telomerase catalytic subunit</fullName>
    </alternativeName>
</protein>
<dbReference type="Pfam" id="PF00078">
    <property type="entry name" value="RVT_1"/>
    <property type="match status" value="1"/>
</dbReference>
<accession>A0A553NAG9</accession>
<evidence type="ECO:0000256" key="9">
    <source>
        <dbReference type="ARBA" id="ARBA00022895"/>
    </source>
</evidence>
<evidence type="ECO:0000256" key="3">
    <source>
        <dbReference type="ARBA" id="ARBA00016182"/>
    </source>
</evidence>
<dbReference type="AlphaFoldDB" id="A0A553NAG9"/>
<dbReference type="PANTHER" id="PTHR12066:SF0">
    <property type="entry name" value="TELOMERASE REVERSE TRANSCRIPTASE"/>
    <property type="match status" value="1"/>
</dbReference>
<dbReference type="InterPro" id="IPR003545">
    <property type="entry name" value="Telomerase_RT"/>
</dbReference>
<keyword evidence="11 14" id="KW-0539">Nucleus</keyword>
<evidence type="ECO:0000313" key="16">
    <source>
        <dbReference type="EMBL" id="TRY62432.1"/>
    </source>
</evidence>
<keyword evidence="6 14" id="KW-0548">Nucleotidyltransferase</keyword>
<dbReference type="GO" id="GO:0000333">
    <property type="term" value="C:telomerase catalytic core complex"/>
    <property type="evidence" value="ECO:0007669"/>
    <property type="project" value="TreeGrafter"/>
</dbReference>
<keyword evidence="10 14" id="KW-0695">RNA-directed DNA polymerase</keyword>
<evidence type="ECO:0000256" key="5">
    <source>
        <dbReference type="ARBA" id="ARBA00022679"/>
    </source>
</evidence>
<keyword evidence="4 14" id="KW-0158">Chromosome</keyword>
<proteinExistence type="inferred from homology"/>
<dbReference type="EMBL" id="SRMA01027003">
    <property type="protein sequence ID" value="TRY62432.1"/>
    <property type="molecule type" value="Genomic_DNA"/>
</dbReference>
<reference evidence="16 17" key="1">
    <citation type="journal article" date="2019" name="Sci. Data">
        <title>Hybrid genome assembly and annotation of Danionella translucida.</title>
        <authorList>
            <person name="Kadobianskyi M."/>
            <person name="Schulze L."/>
            <person name="Schuelke M."/>
            <person name="Judkewitz B."/>
        </authorList>
    </citation>
    <scope>NUCLEOTIDE SEQUENCE [LARGE SCALE GENOMIC DNA]</scope>
    <source>
        <strain evidence="16 17">Bolton</strain>
    </source>
</reference>
<dbReference type="Gene3D" id="1.10.132.70">
    <property type="match status" value="1"/>
</dbReference>
<dbReference type="STRING" id="623744.A0A553NAG9"/>
<name>A0A553NAG9_9TELE</name>
<dbReference type="Pfam" id="PF12009">
    <property type="entry name" value="Telomerase_RBD"/>
    <property type="match status" value="1"/>
</dbReference>
<keyword evidence="17" id="KW-1185">Reference proteome</keyword>
<dbReference type="GO" id="GO:0007004">
    <property type="term" value="P:telomere maintenance via telomerase"/>
    <property type="evidence" value="ECO:0007669"/>
    <property type="project" value="TreeGrafter"/>
</dbReference>
<evidence type="ECO:0000256" key="14">
    <source>
        <dbReference type="RuleBase" id="RU365061"/>
    </source>
</evidence>
<evidence type="ECO:0000256" key="11">
    <source>
        <dbReference type="ARBA" id="ARBA00023242"/>
    </source>
</evidence>
<keyword evidence="5 14" id="KW-0808">Transferase</keyword>
<dbReference type="GO" id="GO:0046872">
    <property type="term" value="F:metal ion binding"/>
    <property type="evidence" value="ECO:0007669"/>
    <property type="project" value="UniProtKB-KW"/>
</dbReference>
<dbReference type="GO" id="GO:0070034">
    <property type="term" value="F:telomerase RNA binding"/>
    <property type="evidence" value="ECO:0007669"/>
    <property type="project" value="TreeGrafter"/>
</dbReference>
<dbReference type="EC" id="2.7.7.49" evidence="2 14"/>
<evidence type="ECO:0000259" key="15">
    <source>
        <dbReference type="PROSITE" id="PS50878"/>
    </source>
</evidence>
<dbReference type="GO" id="GO:0000781">
    <property type="term" value="C:chromosome, telomeric region"/>
    <property type="evidence" value="ECO:0007669"/>
    <property type="project" value="UniProtKB-SubCell"/>
</dbReference>
<comment type="subcellular location">
    <subcellularLocation>
        <location evidence="14">Nucleus</location>
    </subcellularLocation>
    <subcellularLocation>
        <location evidence="14">Chromosome</location>
        <location evidence="14">Telomere</location>
    </subcellularLocation>
</comment>
<comment type="catalytic activity">
    <reaction evidence="13 14">
        <text>DNA(n) + a 2'-deoxyribonucleoside 5'-triphosphate = DNA(n+1) + diphosphate</text>
        <dbReference type="Rhea" id="RHEA:22508"/>
        <dbReference type="Rhea" id="RHEA-COMP:17339"/>
        <dbReference type="Rhea" id="RHEA-COMP:17340"/>
        <dbReference type="ChEBI" id="CHEBI:33019"/>
        <dbReference type="ChEBI" id="CHEBI:61560"/>
        <dbReference type="ChEBI" id="CHEBI:173112"/>
        <dbReference type="EC" id="2.7.7.49"/>
    </reaction>
</comment>
<dbReference type="Gene3D" id="1.10.357.90">
    <property type="match status" value="1"/>
</dbReference>
<keyword evidence="7 14" id="KW-0479">Metal-binding</keyword>
<evidence type="ECO:0000256" key="6">
    <source>
        <dbReference type="ARBA" id="ARBA00022695"/>
    </source>
</evidence>
<comment type="caution">
    <text evidence="16">The sequence shown here is derived from an EMBL/GenBank/DDBJ whole genome shotgun (WGS) entry which is preliminary data.</text>
</comment>
<dbReference type="PROSITE" id="PS50878">
    <property type="entry name" value="RT_POL"/>
    <property type="match status" value="1"/>
</dbReference>
<sequence>MSRLSEAESGFKHVFDILNKIYPIVQSLEEFADGVLFADGQKPVLLEKTDSVRFTNALRGVTVCAFKPPPLQQLPLQQCTLQEILAFTLNHIKQKKLRNVLGFGYRCHDMTTRQNPLQFHGDLSLTTASISTSGLWKRITLHLGTTITRFLLQDCAVFTTAPPSCLMQVCGEPIYDLIAQQSMSGFSLSHVSTKICKSVVTSRQPPVVKRKNDTDHIVMRKRRRDERLDDYDDFPTEKRRRLLGTDEKVRSLGSKSWKPADQRPTRLSNRSVRALSMLYFGRGLKSFLLNRKVEGVGVGVRLLQGEDLIRRIFLQSKPSKEKNPKKLPKRFFEMVPLFSRLLQQHRKCRYWVFLSRKCGGTPNSKDMRALLKAHMSPYRVYLFVRECLNFVVPEEFWGSHENKLHFLSSVKYFLRLGKFEQLPLVQLMWKIKVKPCRWLGPKKRVCPSEHRYQEWILTRFLCWLLNDFVIGLIRAQFYVTESMSHKRALRFYRADVWRKLENSAFRDHLSNGQWRALSPSEAGKLPKDMVTSRIRFIPKSSSMRAIAILKRNRDSMQTLQNFKSSVRVLQKVLSFCVSEVQGPMGSAVSGWLDIQQRLRDFCQHQKFFKQPRPLYFVKVDVSGAFDSLPHPKLMELLDDLLLSYKEQSFFLRQYVMVWNDPHLGVRTHCYTKAELSQPLNMKAFIANEQLNGSMHDAILVEQRLSEVTGGDVLSFFRKMVSSYIICHQKRMFQQVCGIPQGSCVSSLLCNMCYSHMEKCELQNISRQGCLMRLVDDFLFITSHLSKAKEFLGSLLTGMPSYGCKINPQKVAVNFPVCEQWVDSGVSVLPSSCMFSWCGLMINTLSLDVSKDYSRYNGLSLRYSLTLFSTISPNAIKKKLLWVLCGKSTNVFLDLQMISPCFLLSAQLNSVEAVHRNLYKLILLQAFRFDACVRSLPLGQSVDKSPRIFLKMIWTMSRAITKIFQKVNKAVPGCSADAGPLRSQAVQLYFCLAFETVFRCSRSLYRRLTPALIKRRRRVQRELCPISLARVHQASTPRIPPDFRSLHR</sequence>
<dbReference type="PANTHER" id="PTHR12066">
    <property type="entry name" value="TELOMERASE REVERSE TRANSCRIPTASE"/>
    <property type="match status" value="1"/>
</dbReference>
<evidence type="ECO:0000256" key="7">
    <source>
        <dbReference type="ARBA" id="ARBA00022723"/>
    </source>
</evidence>
<evidence type="ECO:0000256" key="8">
    <source>
        <dbReference type="ARBA" id="ARBA00022842"/>
    </source>
</evidence>
<feature type="domain" description="Reverse transcriptase" evidence="15">
    <location>
        <begin position="518"/>
        <end position="841"/>
    </location>
</feature>
<dbReference type="SUPFAM" id="SSF56672">
    <property type="entry name" value="DNA/RNA polymerases"/>
    <property type="match status" value="1"/>
</dbReference>
<dbReference type="CDD" id="cd01648">
    <property type="entry name" value="TERT"/>
    <property type="match status" value="1"/>
</dbReference>
<gene>
    <name evidence="16" type="ORF">DNTS_013975</name>
</gene>
<keyword evidence="9 14" id="KW-0779">Telomere</keyword>
<comment type="similarity">
    <text evidence="1 14">Belongs to the reverse transcriptase family. Telomerase subfamily.</text>
</comment>
<dbReference type="SMART" id="SM00975">
    <property type="entry name" value="Telomerase_RBD"/>
    <property type="match status" value="1"/>
</dbReference>
<dbReference type="GO" id="GO:0042162">
    <property type="term" value="F:telomeric DNA binding"/>
    <property type="evidence" value="ECO:0007669"/>
    <property type="project" value="TreeGrafter"/>
</dbReference>
<dbReference type="Gene3D" id="3.30.70.2630">
    <property type="match status" value="1"/>
</dbReference>
<keyword evidence="8 14" id="KW-0460">Magnesium</keyword>
<evidence type="ECO:0000256" key="13">
    <source>
        <dbReference type="ARBA" id="ARBA00048173"/>
    </source>
</evidence>
<dbReference type="PRINTS" id="PR01365">
    <property type="entry name" value="TELOMERASERT"/>
</dbReference>
<dbReference type="InterPro" id="IPR049139">
    <property type="entry name" value="TERT_C"/>
</dbReference>
<evidence type="ECO:0000256" key="10">
    <source>
        <dbReference type="ARBA" id="ARBA00022918"/>
    </source>
</evidence>
<comment type="function">
    <text evidence="14">Telomerase is a ribonucleoprotein enzyme essential for the replication of chromosome termini in most eukaryotes. It elongates telomeres. It is a reverse transcriptase that adds simple sequence repeats to chromosome ends by copying a template sequence within the RNA component of the enzyme.</text>
</comment>
<dbReference type="OrthoDB" id="289721at2759"/>
<evidence type="ECO:0000256" key="4">
    <source>
        <dbReference type="ARBA" id="ARBA00022454"/>
    </source>
</evidence>
<organism evidence="16 17">
    <name type="scientific">Danionella cerebrum</name>
    <dbReference type="NCBI Taxonomy" id="2873325"/>
    <lineage>
        <taxon>Eukaryota</taxon>
        <taxon>Metazoa</taxon>
        <taxon>Chordata</taxon>
        <taxon>Craniata</taxon>
        <taxon>Vertebrata</taxon>
        <taxon>Euteleostomi</taxon>
        <taxon>Actinopterygii</taxon>
        <taxon>Neopterygii</taxon>
        <taxon>Teleostei</taxon>
        <taxon>Ostariophysi</taxon>
        <taxon>Cypriniformes</taxon>
        <taxon>Danionidae</taxon>
        <taxon>Danioninae</taxon>
        <taxon>Danionella</taxon>
    </lineage>
</organism>
<dbReference type="InterPro" id="IPR000477">
    <property type="entry name" value="RT_dom"/>
</dbReference>
<evidence type="ECO:0000256" key="1">
    <source>
        <dbReference type="ARBA" id="ARBA00008001"/>
    </source>
</evidence>
<dbReference type="Proteomes" id="UP000316079">
    <property type="component" value="Unassembled WGS sequence"/>
</dbReference>
<dbReference type="GO" id="GO:0003720">
    <property type="term" value="F:telomerase activity"/>
    <property type="evidence" value="ECO:0007669"/>
    <property type="project" value="InterPro"/>
</dbReference>
<dbReference type="Pfam" id="PF21399">
    <property type="entry name" value="TERT_C"/>
    <property type="match status" value="1"/>
</dbReference>
<evidence type="ECO:0000256" key="12">
    <source>
        <dbReference type="ARBA" id="ARBA00032044"/>
    </source>
</evidence>
<evidence type="ECO:0000313" key="17">
    <source>
        <dbReference type="Proteomes" id="UP000316079"/>
    </source>
</evidence>